<evidence type="ECO:0008006" key="4">
    <source>
        <dbReference type="Google" id="ProtNLM"/>
    </source>
</evidence>
<evidence type="ECO:0000256" key="1">
    <source>
        <dbReference type="SAM" id="MobiDB-lite"/>
    </source>
</evidence>
<proteinExistence type="predicted"/>
<evidence type="ECO:0000313" key="3">
    <source>
        <dbReference type="Proteomes" id="UP001597483"/>
    </source>
</evidence>
<sequence>MAEWSDDISSLMRAEADRCGRLAEVLDPVALGLAEHALPEWAGAGAEAYEAVRKKQRDQTEAAAEAHRIAAAALYRYADAAQALKKRLLSGEDEPALLSERGQHADEAVWALDQASNLLDDLRSTLDTEPPAAPLERPAAAPERPPALNLPTETRRPDWGQAQFPAPGGPNPHLQALSDAVLRYFQANGGRISARLEPDR</sequence>
<dbReference type="EMBL" id="JBHUKS010000027">
    <property type="protein sequence ID" value="MFD2472544.1"/>
    <property type="molecule type" value="Genomic_DNA"/>
</dbReference>
<keyword evidence="3" id="KW-1185">Reference proteome</keyword>
<accession>A0ABW5HH64</accession>
<feature type="region of interest" description="Disordered" evidence="1">
    <location>
        <begin position="124"/>
        <end position="175"/>
    </location>
</feature>
<comment type="caution">
    <text evidence="2">The sequence shown here is derived from an EMBL/GenBank/DDBJ whole genome shotgun (WGS) entry which is preliminary data.</text>
</comment>
<reference evidence="3" key="1">
    <citation type="journal article" date="2019" name="Int. J. Syst. Evol. Microbiol.">
        <title>The Global Catalogue of Microorganisms (GCM) 10K type strain sequencing project: providing services to taxonomists for standard genome sequencing and annotation.</title>
        <authorList>
            <consortium name="The Broad Institute Genomics Platform"/>
            <consortium name="The Broad Institute Genome Sequencing Center for Infectious Disease"/>
            <person name="Wu L."/>
            <person name="Ma J."/>
        </authorList>
    </citation>
    <scope>NUCLEOTIDE SEQUENCE [LARGE SCALE GENOMIC DNA]</scope>
    <source>
        <strain evidence="3">CGMCC 4.7641</strain>
    </source>
</reference>
<dbReference type="RefSeq" id="WP_378310312.1">
    <property type="nucleotide sequence ID" value="NZ_JBHUKS010000027.1"/>
</dbReference>
<name>A0ABW5HH64_9PSEU</name>
<feature type="compositionally biased region" description="Low complexity" evidence="1">
    <location>
        <begin position="134"/>
        <end position="151"/>
    </location>
</feature>
<gene>
    <name evidence="2" type="ORF">ACFSVL_34470</name>
</gene>
<evidence type="ECO:0000313" key="2">
    <source>
        <dbReference type="EMBL" id="MFD2472544.1"/>
    </source>
</evidence>
<dbReference type="Proteomes" id="UP001597483">
    <property type="component" value="Unassembled WGS sequence"/>
</dbReference>
<protein>
    <recommendedName>
        <fullName evidence="4">PPE domain-containing protein</fullName>
    </recommendedName>
</protein>
<organism evidence="2 3">
    <name type="scientific">Amycolatopsis silviterrae</name>
    <dbReference type="NCBI Taxonomy" id="1656914"/>
    <lineage>
        <taxon>Bacteria</taxon>
        <taxon>Bacillati</taxon>
        <taxon>Actinomycetota</taxon>
        <taxon>Actinomycetes</taxon>
        <taxon>Pseudonocardiales</taxon>
        <taxon>Pseudonocardiaceae</taxon>
        <taxon>Amycolatopsis</taxon>
    </lineage>
</organism>